<dbReference type="Proteomes" id="UP000518206">
    <property type="component" value="Unassembled WGS sequence"/>
</dbReference>
<comment type="caution">
    <text evidence="2">The sequence shown here is derived from an EMBL/GenBank/DDBJ whole genome shotgun (WGS) entry which is preliminary data.</text>
</comment>
<keyword evidence="1" id="KW-0472">Membrane</keyword>
<reference evidence="2 3" key="1">
    <citation type="submission" date="2020-08" db="EMBL/GenBank/DDBJ databases">
        <title>The Agave Microbiome: Exploring the role of microbial communities in plant adaptations to desert environments.</title>
        <authorList>
            <person name="Partida-Martinez L.P."/>
        </authorList>
    </citation>
    <scope>NUCLEOTIDE SEQUENCE [LARGE SCALE GENOMIC DNA]</scope>
    <source>
        <strain evidence="2 3">RAS26</strain>
    </source>
</reference>
<accession>A0A7W4Y943</accession>
<sequence length="78" mass="7600">MSSTFSTFSTSRVSEVAPAAGPDARFRHLVDVASAGVLALAAVAVGLALDITAIAAVGGLGLAGAVVLSSNRMLAADD</sequence>
<protein>
    <submittedName>
        <fullName evidence="2">Uncharacterized protein</fullName>
    </submittedName>
</protein>
<feature type="transmembrane region" description="Helical" evidence="1">
    <location>
        <begin position="35"/>
        <end position="68"/>
    </location>
</feature>
<evidence type="ECO:0000313" key="3">
    <source>
        <dbReference type="Proteomes" id="UP000518206"/>
    </source>
</evidence>
<evidence type="ECO:0000313" key="2">
    <source>
        <dbReference type="EMBL" id="MBB2921265.1"/>
    </source>
</evidence>
<evidence type="ECO:0000256" key="1">
    <source>
        <dbReference type="SAM" id="Phobius"/>
    </source>
</evidence>
<dbReference type="RefSeq" id="WP_183294309.1">
    <property type="nucleotide sequence ID" value="NZ_JACHVX010000001.1"/>
</dbReference>
<reference evidence="2 3" key="2">
    <citation type="submission" date="2020-08" db="EMBL/GenBank/DDBJ databases">
        <authorList>
            <person name="Partida-Martinez L."/>
            <person name="Huntemann M."/>
            <person name="Clum A."/>
            <person name="Wang J."/>
            <person name="Palaniappan K."/>
            <person name="Ritter S."/>
            <person name="Chen I.-M."/>
            <person name="Stamatis D."/>
            <person name="Reddy T."/>
            <person name="O'Malley R."/>
            <person name="Daum C."/>
            <person name="Shapiro N."/>
            <person name="Ivanova N."/>
            <person name="Kyrpides N."/>
            <person name="Woyke T."/>
        </authorList>
    </citation>
    <scope>NUCLEOTIDE SEQUENCE [LARGE SCALE GENOMIC DNA]</scope>
    <source>
        <strain evidence="2 3">RAS26</strain>
    </source>
</reference>
<organism evidence="2 3">
    <name type="scientific">Cellulomonas cellasea</name>
    <dbReference type="NCBI Taxonomy" id="43670"/>
    <lineage>
        <taxon>Bacteria</taxon>
        <taxon>Bacillati</taxon>
        <taxon>Actinomycetota</taxon>
        <taxon>Actinomycetes</taxon>
        <taxon>Micrococcales</taxon>
        <taxon>Cellulomonadaceae</taxon>
        <taxon>Cellulomonas</taxon>
    </lineage>
</organism>
<gene>
    <name evidence="2" type="ORF">FHR80_000159</name>
</gene>
<name>A0A7W4Y943_9CELL</name>
<keyword evidence="1" id="KW-1133">Transmembrane helix</keyword>
<keyword evidence="1" id="KW-0812">Transmembrane</keyword>
<dbReference type="AlphaFoldDB" id="A0A7W4Y943"/>
<dbReference type="EMBL" id="JACHVX010000001">
    <property type="protein sequence ID" value="MBB2921265.1"/>
    <property type="molecule type" value="Genomic_DNA"/>
</dbReference>
<proteinExistence type="predicted"/>